<proteinExistence type="predicted"/>
<gene>
    <name evidence="3" type="ORF">H0921_13060</name>
</gene>
<protein>
    <submittedName>
        <fullName evidence="3">PEGA domain-containing protein</fullName>
    </submittedName>
</protein>
<dbReference type="Proteomes" id="UP000542342">
    <property type="component" value="Unassembled WGS sequence"/>
</dbReference>
<evidence type="ECO:0000259" key="2">
    <source>
        <dbReference type="Pfam" id="PF08308"/>
    </source>
</evidence>
<dbReference type="Pfam" id="PF08308">
    <property type="entry name" value="PEGA"/>
    <property type="match status" value="1"/>
</dbReference>
<keyword evidence="4" id="KW-1185">Reference proteome</keyword>
<dbReference type="RefSeq" id="WP_194538836.1">
    <property type="nucleotide sequence ID" value="NZ_JACEFB010000010.1"/>
</dbReference>
<feature type="domain" description="PEGA" evidence="2">
    <location>
        <begin position="24"/>
        <end position="75"/>
    </location>
</feature>
<dbReference type="AlphaFoldDB" id="A0A7V8VFI5"/>
<dbReference type="EMBL" id="JACEFB010000010">
    <property type="protein sequence ID" value="MBA2227085.1"/>
    <property type="molecule type" value="Genomic_DNA"/>
</dbReference>
<evidence type="ECO:0000313" key="4">
    <source>
        <dbReference type="Proteomes" id="UP000542342"/>
    </source>
</evidence>
<feature type="compositionally biased region" description="Pro residues" evidence="1">
    <location>
        <begin position="146"/>
        <end position="172"/>
    </location>
</feature>
<evidence type="ECO:0000313" key="3">
    <source>
        <dbReference type="EMBL" id="MBA2227085.1"/>
    </source>
</evidence>
<feature type="region of interest" description="Disordered" evidence="1">
    <location>
        <begin position="122"/>
        <end position="172"/>
    </location>
</feature>
<dbReference type="PROSITE" id="PS51257">
    <property type="entry name" value="PROKAR_LIPOPROTEIN"/>
    <property type="match status" value="1"/>
</dbReference>
<accession>A0A7V8VFI5</accession>
<sequence>MRRRTATMLGLSLALCGCVERRFVIEANVPNAQVYINEQPIGAAPAHMLFEYYGYYTITLSHPGYETLRQRVHVVAPWYAYPPFDFLTEVLWPFPIRDVRRYYFELQPARQPNREELLQRAEELRQRGQNLPPPARPATPRDVSPDAPPHTPPPSPSTDPLIPPVGPVPPSS</sequence>
<reference evidence="3 4" key="1">
    <citation type="submission" date="2020-07" db="EMBL/GenBank/DDBJ databases">
        <title>Thermogemmata thermophila gen. nov., sp. nov., a novel moderate thermophilic planctomycete from a Kamchatka hot spring.</title>
        <authorList>
            <person name="Elcheninov A.G."/>
            <person name="Podosokorskaya O.A."/>
            <person name="Kovaleva O.L."/>
            <person name="Novikov A."/>
            <person name="Bonch-Osmolovskaya E.A."/>
            <person name="Toshchakov S.V."/>
            <person name="Kublanov I.V."/>
        </authorList>
    </citation>
    <scope>NUCLEOTIDE SEQUENCE [LARGE SCALE GENOMIC DNA]</scope>
    <source>
        <strain evidence="3 4">2918</strain>
    </source>
</reference>
<organism evidence="3 4">
    <name type="scientific">Thermogemmata fonticola</name>
    <dbReference type="NCBI Taxonomy" id="2755323"/>
    <lineage>
        <taxon>Bacteria</taxon>
        <taxon>Pseudomonadati</taxon>
        <taxon>Planctomycetota</taxon>
        <taxon>Planctomycetia</taxon>
        <taxon>Gemmatales</taxon>
        <taxon>Gemmataceae</taxon>
        <taxon>Thermogemmata</taxon>
    </lineage>
</organism>
<dbReference type="InterPro" id="IPR013229">
    <property type="entry name" value="PEGA"/>
</dbReference>
<evidence type="ECO:0000256" key="1">
    <source>
        <dbReference type="SAM" id="MobiDB-lite"/>
    </source>
</evidence>
<comment type="caution">
    <text evidence="3">The sequence shown here is derived from an EMBL/GenBank/DDBJ whole genome shotgun (WGS) entry which is preliminary data.</text>
</comment>
<name>A0A7V8VFI5_9BACT</name>